<feature type="disulfide bond" evidence="5">
    <location>
        <begin position="774"/>
        <end position="784"/>
    </location>
</feature>
<name>A0A6J8DVG5_MYTCO</name>
<organism evidence="8 9">
    <name type="scientific">Mytilus coruscus</name>
    <name type="common">Sea mussel</name>
    <dbReference type="NCBI Taxonomy" id="42192"/>
    <lineage>
        <taxon>Eukaryota</taxon>
        <taxon>Metazoa</taxon>
        <taxon>Spiralia</taxon>
        <taxon>Lophotrochozoa</taxon>
        <taxon>Mollusca</taxon>
        <taxon>Bivalvia</taxon>
        <taxon>Autobranchia</taxon>
        <taxon>Pteriomorphia</taxon>
        <taxon>Mytilida</taxon>
        <taxon>Mytiloidea</taxon>
        <taxon>Mytilidae</taxon>
        <taxon>Mytilinae</taxon>
        <taxon>Mytilus</taxon>
    </lineage>
</organism>
<evidence type="ECO:0000256" key="5">
    <source>
        <dbReference type="PROSITE-ProRule" id="PRU00196"/>
    </source>
</evidence>
<feature type="domain" description="SRCR" evidence="7">
    <location>
        <begin position="395"/>
        <end position="513"/>
    </location>
</feature>
<keyword evidence="2" id="KW-0677">Repeat</keyword>
<evidence type="ECO:0000313" key="9">
    <source>
        <dbReference type="Proteomes" id="UP000507470"/>
    </source>
</evidence>
<dbReference type="InterPro" id="IPR001190">
    <property type="entry name" value="SRCR"/>
</dbReference>
<dbReference type="PANTHER" id="PTHR19331">
    <property type="entry name" value="SCAVENGER RECEPTOR DOMAIN-CONTAINING"/>
    <property type="match status" value="1"/>
</dbReference>
<keyword evidence="1 6" id="KW-0732">Signal</keyword>
<dbReference type="Gene3D" id="3.10.250.10">
    <property type="entry name" value="SRCR-like domain"/>
    <property type="match status" value="5"/>
</dbReference>
<feature type="disulfide bond" evidence="5">
    <location>
        <begin position="243"/>
        <end position="253"/>
    </location>
</feature>
<accession>A0A6J8DVG5</accession>
<feature type="disulfide bond" evidence="5">
    <location>
        <begin position="351"/>
        <end position="361"/>
    </location>
</feature>
<sequence length="795" mass="90718">MCYRVQWILVQLLCDYLCKTNSYEVYSLPERHYGTNVTGLEFIWPSMTNFGIGENNKVVLRCKVRSDAEPYFEYSQGIVSVYGGVPRITYEEGGIFRLNYWRHKKKKNPMCIEGISCLLNVTDIGQCILKKPSKCFLAHVVGVTCRLEPVKIPDVPVRLMIPGKDVQNLREGVVEVFLNDHWGFVLGIGQSEVNALCKTLGLEYVDVIHFGYGGQSYKTLDVLQSTHFGRLDITTEILQNFSCPENASHLNECSDMEWTERSSFGWDRWNILSIRCWTYAEISNSGVRIRLAGLNKEHEGRVEILHNNTWGFIHDHWFGQPGEKLVVYGGVPIYDKYIPGQGPLWIDYIECPLLANDLQDCEFDWTSEENRISLGVGPAVVKCRTEPVEVPEVKFRLKAGWRRNILEYFKDGYWGYVCGAYMGTSEATVFCHMLGFTNGGHIIIDVDDGKDGQNYNRKDIAPTILKYIECPWSSVDLDQCSEREWGHKDNRIICDSHKVDLRFEVDSIRFTCRIFITFIYVAVRRNERILCSAAQNIVLGHVQVSKVGKIPWLKQSDTMLYIKVRTKHIYTTTISCINGIKFIGIVDYEVQLYGGNSTNEGQLLVKYDNTWTTVHSDYFSTTNVAVVCRQLGFRHGGEKNSKDSVDDKSPFWLILKCNGKEQNVGQCNSIKTQPFSQFEISVSVFINCYEKNDPELQMTVSLESDGKVIVHRQGETWEICSSRWSDFHGNSLWDDVTATAVCRMLDKSNGTAIHLPFDSQESPATANNIQQVYCPRGASHLGDCFYGRLGFKYYS</sequence>
<dbReference type="PROSITE" id="PS50287">
    <property type="entry name" value="SRCR_2"/>
    <property type="match status" value="5"/>
</dbReference>
<evidence type="ECO:0000256" key="6">
    <source>
        <dbReference type="SAM" id="SignalP"/>
    </source>
</evidence>
<dbReference type="Proteomes" id="UP000507470">
    <property type="component" value="Unassembled WGS sequence"/>
</dbReference>
<reference evidence="8 9" key="1">
    <citation type="submission" date="2020-06" db="EMBL/GenBank/DDBJ databases">
        <authorList>
            <person name="Li R."/>
            <person name="Bekaert M."/>
        </authorList>
    </citation>
    <scope>NUCLEOTIDE SEQUENCE [LARGE SCALE GENOMIC DNA]</scope>
    <source>
        <strain evidence="9">wild</strain>
    </source>
</reference>
<dbReference type="OrthoDB" id="6072193at2759"/>
<proteinExistence type="predicted"/>
<dbReference type="AlphaFoldDB" id="A0A6J8DVG5"/>
<feature type="disulfide bond" evidence="5">
    <location>
        <begin position="470"/>
        <end position="480"/>
    </location>
</feature>
<keyword evidence="4" id="KW-0325">Glycoprotein</keyword>
<feature type="domain" description="SRCR" evidence="7">
    <location>
        <begin position="590"/>
        <end position="689"/>
    </location>
</feature>
<dbReference type="GO" id="GO:0016020">
    <property type="term" value="C:membrane"/>
    <property type="evidence" value="ECO:0007669"/>
    <property type="project" value="InterPro"/>
</dbReference>
<feature type="signal peptide" evidence="6">
    <location>
        <begin position="1"/>
        <end position="22"/>
    </location>
</feature>
<evidence type="ECO:0000259" key="7">
    <source>
        <dbReference type="PROSITE" id="PS50287"/>
    </source>
</evidence>
<feature type="disulfide bond" evidence="5">
    <location>
        <begin position="657"/>
        <end position="667"/>
    </location>
</feature>
<comment type="caution">
    <text evidence="5">Lacks conserved residue(s) required for the propagation of feature annotation.</text>
</comment>
<evidence type="ECO:0000256" key="3">
    <source>
        <dbReference type="ARBA" id="ARBA00023157"/>
    </source>
</evidence>
<dbReference type="InterPro" id="IPR036772">
    <property type="entry name" value="SRCR-like_dom_sf"/>
</dbReference>
<dbReference type="EMBL" id="CACVKT020007916">
    <property type="protein sequence ID" value="CAC5411865.1"/>
    <property type="molecule type" value="Genomic_DNA"/>
</dbReference>
<feature type="domain" description="SRCR" evidence="7">
    <location>
        <begin position="157"/>
        <end position="277"/>
    </location>
</feature>
<dbReference type="SMART" id="SM00202">
    <property type="entry name" value="SR"/>
    <property type="match status" value="3"/>
</dbReference>
<evidence type="ECO:0000256" key="2">
    <source>
        <dbReference type="ARBA" id="ARBA00022737"/>
    </source>
</evidence>
<protein>
    <recommendedName>
        <fullName evidence="7">SRCR domain-containing protein</fullName>
    </recommendedName>
</protein>
<evidence type="ECO:0000313" key="8">
    <source>
        <dbReference type="EMBL" id="CAC5411865.1"/>
    </source>
</evidence>
<feature type="domain" description="SRCR" evidence="7">
    <location>
        <begin position="696"/>
        <end position="795"/>
    </location>
</feature>
<feature type="chain" id="PRO_5026658123" description="SRCR domain-containing protein" evidence="6">
    <location>
        <begin position="23"/>
        <end position="795"/>
    </location>
</feature>
<dbReference type="Pfam" id="PF00530">
    <property type="entry name" value="SRCR"/>
    <property type="match status" value="2"/>
</dbReference>
<gene>
    <name evidence="8" type="ORF">MCOR_44906</name>
</gene>
<dbReference type="SUPFAM" id="SSF56487">
    <property type="entry name" value="SRCR-like"/>
    <property type="match status" value="4"/>
</dbReference>
<feature type="domain" description="SRCR" evidence="7">
    <location>
        <begin position="289"/>
        <end position="384"/>
    </location>
</feature>
<keyword evidence="9" id="KW-1185">Reference proteome</keyword>
<evidence type="ECO:0000256" key="1">
    <source>
        <dbReference type="ARBA" id="ARBA00022729"/>
    </source>
</evidence>
<keyword evidence="3 5" id="KW-1015">Disulfide bond</keyword>
<evidence type="ECO:0000256" key="4">
    <source>
        <dbReference type="ARBA" id="ARBA00023180"/>
    </source>
</evidence>
<dbReference type="PANTHER" id="PTHR19331:SF465">
    <property type="entry name" value="EGG PEPTIDE SPERACT RECEPTOR"/>
    <property type="match status" value="1"/>
</dbReference>